<dbReference type="InterPro" id="IPR035919">
    <property type="entry name" value="EAL_sf"/>
</dbReference>
<dbReference type="AlphaFoldDB" id="A0A7W5AZ22"/>
<dbReference type="Gene3D" id="3.30.70.270">
    <property type="match status" value="1"/>
</dbReference>
<evidence type="ECO:0000313" key="5">
    <source>
        <dbReference type="Proteomes" id="UP000570361"/>
    </source>
</evidence>
<evidence type="ECO:0000259" key="3">
    <source>
        <dbReference type="PROSITE" id="PS50887"/>
    </source>
</evidence>
<dbReference type="PANTHER" id="PTHR44757:SF2">
    <property type="entry name" value="BIOFILM ARCHITECTURE MAINTENANCE PROTEIN MBAA"/>
    <property type="match status" value="1"/>
</dbReference>
<dbReference type="SMART" id="SM00052">
    <property type="entry name" value="EAL"/>
    <property type="match status" value="1"/>
</dbReference>
<gene>
    <name evidence="4" type="ORF">FHS18_003152</name>
</gene>
<feature type="transmembrane region" description="Helical" evidence="1">
    <location>
        <begin position="34"/>
        <end position="56"/>
    </location>
</feature>
<sequence length="776" mass="88214">MLSNLLFWLIPGWIIIAVPFYMDSGELGLSWLVFLFKYVLNTSFNSLIAEIIVFYLPLHRLAGIKGRERGQLSLNRLAFHTSMLMVVCPFMIFIFIYSIHNRNYVTQNYEMKLTTIHQNLRHDYIQWQSMEPLPNELSIPTPMKPGMQRMSELHGVRIYILDASGHIVYTTDKTEPVGQQWSKLQAGRWGKEGPSFYMWQPAKGSKLVMTNEWNESSFVYRGPLGPRELHLVIEQPTESGMIDQRKIQALTYAIVIAFIVLSAVANLLLSRYLLFMLYKLATMTKGLPERLRREKNIPWPTSPFVEMRWLVANFQTMSGELLAMFHETQVMNERLQKQTEQLHRLAHYDMLTNLPNRLHFNVDMQQLLSELRGAAASRGIAVLLLDLDRFKQVNDSMGHHAGDQLLLEVGQRLTNALPDQGIYRLGGDEFVIIVRFDEMGEVESAAGNVLEALSKPIYLHSHEIFVKTSIGIAICNDPAMTIDMVLRQADAAMYHAKEKGGHQPAVYTAMLDRKSLDRLQLEHALHHAIAHNEFMLLFQPKVSSATGAITGAEALIRWNHTERGIVPPDRFIPVAEETGQIVPIGEWVLEQAFLAMDQLHKLGYPELTIAVNLSPRQLEEPDLIEKLKAMLEKTGFPPEKLELEITEAFLIRDEDQAMQRLTTIKDMGISIAIDDFGTGYSSFGQLHRVLPDRIKIDKSFVSPMSTDAGKAAIVQSMIQMAHSLSLGVVAEGIETEEEMKLLQQMGCEEMQGYLFSRPVPLDDFAKQLTVRNGKRD</sequence>
<evidence type="ECO:0000313" key="4">
    <source>
        <dbReference type="EMBL" id="MBB3111084.1"/>
    </source>
</evidence>
<dbReference type="Proteomes" id="UP000570361">
    <property type="component" value="Unassembled WGS sequence"/>
</dbReference>
<dbReference type="Pfam" id="PF00990">
    <property type="entry name" value="GGDEF"/>
    <property type="match status" value="1"/>
</dbReference>
<keyword evidence="1" id="KW-0812">Transmembrane</keyword>
<dbReference type="PANTHER" id="PTHR44757">
    <property type="entry name" value="DIGUANYLATE CYCLASE DGCP"/>
    <property type="match status" value="1"/>
</dbReference>
<dbReference type="FunFam" id="3.20.20.450:FF:000001">
    <property type="entry name" value="Cyclic di-GMP phosphodiesterase yahA"/>
    <property type="match status" value="1"/>
</dbReference>
<comment type="caution">
    <text evidence="4">The sequence shown here is derived from an EMBL/GenBank/DDBJ whole genome shotgun (WGS) entry which is preliminary data.</text>
</comment>
<dbReference type="PROSITE" id="PS50887">
    <property type="entry name" value="GGDEF"/>
    <property type="match status" value="1"/>
</dbReference>
<evidence type="ECO:0000259" key="2">
    <source>
        <dbReference type="PROSITE" id="PS50883"/>
    </source>
</evidence>
<dbReference type="InterPro" id="IPR043128">
    <property type="entry name" value="Rev_trsase/Diguanyl_cyclase"/>
</dbReference>
<feature type="transmembrane region" description="Helical" evidence="1">
    <location>
        <begin position="249"/>
        <end position="269"/>
    </location>
</feature>
<dbReference type="CDD" id="cd01949">
    <property type="entry name" value="GGDEF"/>
    <property type="match status" value="1"/>
</dbReference>
<proteinExistence type="predicted"/>
<organism evidence="4 5">
    <name type="scientific">Paenibacillus phyllosphaerae</name>
    <dbReference type="NCBI Taxonomy" id="274593"/>
    <lineage>
        <taxon>Bacteria</taxon>
        <taxon>Bacillati</taxon>
        <taxon>Bacillota</taxon>
        <taxon>Bacilli</taxon>
        <taxon>Bacillales</taxon>
        <taxon>Paenibacillaceae</taxon>
        <taxon>Paenibacillus</taxon>
    </lineage>
</organism>
<dbReference type="InterPro" id="IPR029787">
    <property type="entry name" value="Nucleotide_cyclase"/>
</dbReference>
<dbReference type="CDD" id="cd01948">
    <property type="entry name" value="EAL"/>
    <property type="match status" value="1"/>
</dbReference>
<dbReference type="InterPro" id="IPR052155">
    <property type="entry name" value="Biofilm_reg_signaling"/>
</dbReference>
<feature type="transmembrane region" description="Helical" evidence="1">
    <location>
        <begin position="77"/>
        <end position="99"/>
    </location>
</feature>
<feature type="transmembrane region" description="Helical" evidence="1">
    <location>
        <begin position="5"/>
        <end position="22"/>
    </location>
</feature>
<dbReference type="Gene3D" id="3.20.20.450">
    <property type="entry name" value="EAL domain"/>
    <property type="match status" value="1"/>
</dbReference>
<dbReference type="InterPro" id="IPR001633">
    <property type="entry name" value="EAL_dom"/>
</dbReference>
<dbReference type="InterPro" id="IPR000160">
    <property type="entry name" value="GGDEF_dom"/>
</dbReference>
<reference evidence="4 5" key="1">
    <citation type="submission" date="2020-08" db="EMBL/GenBank/DDBJ databases">
        <title>Genomic Encyclopedia of Type Strains, Phase III (KMG-III): the genomes of soil and plant-associated and newly described type strains.</title>
        <authorList>
            <person name="Whitman W."/>
        </authorList>
    </citation>
    <scope>NUCLEOTIDE SEQUENCE [LARGE SCALE GENOMIC DNA]</scope>
    <source>
        <strain evidence="4 5">CECT 5862</strain>
    </source>
</reference>
<feature type="domain" description="GGDEF" evidence="3">
    <location>
        <begin position="378"/>
        <end position="509"/>
    </location>
</feature>
<keyword evidence="5" id="KW-1185">Reference proteome</keyword>
<protein>
    <submittedName>
        <fullName evidence="4">Diguanylate cyclase (GGDEF)-like protein</fullName>
    </submittedName>
</protein>
<dbReference type="SUPFAM" id="SSF55073">
    <property type="entry name" value="Nucleotide cyclase"/>
    <property type="match status" value="1"/>
</dbReference>
<dbReference type="SUPFAM" id="SSF141868">
    <property type="entry name" value="EAL domain-like"/>
    <property type="match status" value="1"/>
</dbReference>
<dbReference type="EMBL" id="JACHXK010000006">
    <property type="protein sequence ID" value="MBB3111084.1"/>
    <property type="molecule type" value="Genomic_DNA"/>
</dbReference>
<dbReference type="NCBIfam" id="TIGR00254">
    <property type="entry name" value="GGDEF"/>
    <property type="match status" value="1"/>
</dbReference>
<dbReference type="PROSITE" id="PS50883">
    <property type="entry name" value="EAL"/>
    <property type="match status" value="1"/>
</dbReference>
<dbReference type="SMART" id="SM00267">
    <property type="entry name" value="GGDEF"/>
    <property type="match status" value="1"/>
</dbReference>
<feature type="domain" description="EAL" evidence="2">
    <location>
        <begin position="518"/>
        <end position="772"/>
    </location>
</feature>
<keyword evidence="1" id="KW-0472">Membrane</keyword>
<evidence type="ECO:0000256" key="1">
    <source>
        <dbReference type="SAM" id="Phobius"/>
    </source>
</evidence>
<accession>A0A7W5AZ22</accession>
<name>A0A7W5AZ22_9BACL</name>
<dbReference type="Pfam" id="PF00563">
    <property type="entry name" value="EAL"/>
    <property type="match status" value="1"/>
</dbReference>
<keyword evidence="1" id="KW-1133">Transmembrane helix</keyword>